<dbReference type="InterPro" id="IPR007657">
    <property type="entry name" value="Glycosyltransferase_61"/>
</dbReference>
<evidence type="ECO:0000256" key="1">
    <source>
        <dbReference type="ARBA" id="ARBA00004323"/>
    </source>
</evidence>
<accession>A0ABD3DBJ1</accession>
<evidence type="ECO:0000259" key="5">
    <source>
        <dbReference type="Pfam" id="PF04577"/>
    </source>
</evidence>
<comment type="subcellular location">
    <subcellularLocation>
        <location evidence="1">Golgi apparatus membrane</location>
        <topology evidence="1">Single-pass type II membrane protein</topology>
    </subcellularLocation>
</comment>
<dbReference type="GO" id="GO:0000139">
    <property type="term" value="C:Golgi membrane"/>
    <property type="evidence" value="ECO:0007669"/>
    <property type="project" value="UniProtKB-SubCell"/>
</dbReference>
<keyword evidence="3" id="KW-0808">Transferase</keyword>
<organism evidence="6 7">
    <name type="scientific">Castilleja foliolosa</name>
    <dbReference type="NCBI Taxonomy" id="1961234"/>
    <lineage>
        <taxon>Eukaryota</taxon>
        <taxon>Viridiplantae</taxon>
        <taxon>Streptophyta</taxon>
        <taxon>Embryophyta</taxon>
        <taxon>Tracheophyta</taxon>
        <taxon>Spermatophyta</taxon>
        <taxon>Magnoliopsida</taxon>
        <taxon>eudicotyledons</taxon>
        <taxon>Gunneridae</taxon>
        <taxon>Pentapetalae</taxon>
        <taxon>asterids</taxon>
        <taxon>lamiids</taxon>
        <taxon>Lamiales</taxon>
        <taxon>Orobanchaceae</taxon>
        <taxon>Pedicularideae</taxon>
        <taxon>Castillejinae</taxon>
        <taxon>Castilleja</taxon>
    </lineage>
</organism>
<dbReference type="InterPro" id="IPR049625">
    <property type="entry name" value="Glyco_transf_61_cat"/>
</dbReference>
<sequence length="447" mass="50814">MAFEACFSGKKCEYCGAKIMGCFFMTFILCTLSKPDLGLLPLMNLEQSVAFNLKMLMMSTEERSQPPQSDIISPSFINLSNSRSQVYELNGDIKIHGNSSTIYIASTLSQQLNNNNNVTLNWTTAPYARIGNRAAIENSKIFNIILFNHHQKIPPPEPCSSRSTIPAILFSTGGFSGNLFHDFTDILVPLYQTSRQFNRSVIFLVSDKSSWWISKYNRILNNLTKHEIVDIDRENEFMCFSRVIVGLKAHKELSIDPAQSPKESMAGFREFLRSTYTLEHRPNIRRPRLLIISRRKSRRLANEAEVADVARGLGFDVVVREMWSQVASVAKFVNRFDVMVGVHGAGLTNMVFLPENGVVVQIVPIRLERFSRMCFQVPAKDMKLRYIEYKVGMNESSLMGKFRPLHGVVNRGGWHDFQSVYLDNQDVSVDLGRFRGTLLEALELVRT</sequence>
<dbReference type="EMBL" id="JAVIJP010000018">
    <property type="protein sequence ID" value="KAL3639357.1"/>
    <property type="molecule type" value="Genomic_DNA"/>
</dbReference>
<name>A0ABD3DBJ1_9LAMI</name>
<dbReference type="Pfam" id="PF04577">
    <property type="entry name" value="Glyco_transf_61"/>
    <property type="match status" value="1"/>
</dbReference>
<proteinExistence type="predicted"/>
<evidence type="ECO:0000313" key="6">
    <source>
        <dbReference type="EMBL" id="KAL3639357.1"/>
    </source>
</evidence>
<protein>
    <recommendedName>
        <fullName evidence="5">Glycosyltransferase 61 catalytic domain-containing protein</fullName>
    </recommendedName>
</protein>
<feature type="domain" description="Glycosyltransferase 61 catalytic" evidence="5">
    <location>
        <begin position="264"/>
        <end position="360"/>
    </location>
</feature>
<keyword evidence="7" id="KW-1185">Reference proteome</keyword>
<gene>
    <name evidence="6" type="ORF">CASFOL_017264</name>
</gene>
<evidence type="ECO:0000256" key="4">
    <source>
        <dbReference type="ARBA" id="ARBA00023180"/>
    </source>
</evidence>
<dbReference type="PANTHER" id="PTHR20961">
    <property type="entry name" value="GLYCOSYLTRANSFERASE"/>
    <property type="match status" value="1"/>
</dbReference>
<reference evidence="7" key="1">
    <citation type="journal article" date="2024" name="IScience">
        <title>Strigolactones Initiate the Formation of Haustorium-like Structures in Castilleja.</title>
        <authorList>
            <person name="Buerger M."/>
            <person name="Peterson D."/>
            <person name="Chory J."/>
        </authorList>
    </citation>
    <scope>NUCLEOTIDE SEQUENCE [LARGE SCALE GENOMIC DNA]</scope>
</reference>
<keyword evidence="4" id="KW-0325">Glycoprotein</keyword>
<evidence type="ECO:0000313" key="7">
    <source>
        <dbReference type="Proteomes" id="UP001632038"/>
    </source>
</evidence>
<keyword evidence="2" id="KW-0328">Glycosyltransferase</keyword>
<evidence type="ECO:0000256" key="3">
    <source>
        <dbReference type="ARBA" id="ARBA00022679"/>
    </source>
</evidence>
<comment type="caution">
    <text evidence="6">The sequence shown here is derived from an EMBL/GenBank/DDBJ whole genome shotgun (WGS) entry which is preliminary data.</text>
</comment>
<dbReference type="PANTHER" id="PTHR20961:SF5">
    <property type="entry name" value="GLYCOSYLTRANSFERASE-RELATED"/>
    <property type="match status" value="1"/>
</dbReference>
<evidence type="ECO:0000256" key="2">
    <source>
        <dbReference type="ARBA" id="ARBA00022676"/>
    </source>
</evidence>
<dbReference type="AlphaFoldDB" id="A0ABD3DBJ1"/>
<dbReference type="GO" id="GO:0016763">
    <property type="term" value="F:pentosyltransferase activity"/>
    <property type="evidence" value="ECO:0007669"/>
    <property type="project" value="UniProtKB-ARBA"/>
</dbReference>
<dbReference type="Proteomes" id="UP001632038">
    <property type="component" value="Unassembled WGS sequence"/>
</dbReference>